<feature type="transmembrane region" description="Helical" evidence="1">
    <location>
        <begin position="501"/>
        <end position="523"/>
    </location>
</feature>
<dbReference type="PANTHER" id="PTHR36435:SF1">
    <property type="entry name" value="CAAX AMINO TERMINAL PROTEASE FAMILY PROTEIN"/>
    <property type="match status" value="1"/>
</dbReference>
<dbReference type="InterPro" id="IPR052710">
    <property type="entry name" value="CAAX_protease"/>
</dbReference>
<proteinExistence type="predicted"/>
<comment type="caution">
    <text evidence="3">The sequence shown here is derived from an EMBL/GenBank/DDBJ whole genome shotgun (WGS) entry which is preliminary data.</text>
</comment>
<evidence type="ECO:0000256" key="1">
    <source>
        <dbReference type="SAM" id="Phobius"/>
    </source>
</evidence>
<dbReference type="InterPro" id="IPR003675">
    <property type="entry name" value="Rce1/LyrA-like_dom"/>
</dbReference>
<dbReference type="EMBL" id="RWHX01000013">
    <property type="protein sequence ID" value="RSK82413.1"/>
    <property type="molecule type" value="Genomic_DNA"/>
</dbReference>
<organism evidence="3 4">
    <name type="scientific">Pandoraea apista</name>
    <dbReference type="NCBI Taxonomy" id="93218"/>
    <lineage>
        <taxon>Bacteria</taxon>
        <taxon>Pseudomonadati</taxon>
        <taxon>Pseudomonadota</taxon>
        <taxon>Betaproteobacteria</taxon>
        <taxon>Burkholderiales</taxon>
        <taxon>Burkholderiaceae</taxon>
        <taxon>Pandoraea</taxon>
    </lineage>
</organism>
<feature type="transmembrane region" description="Helical" evidence="1">
    <location>
        <begin position="411"/>
        <end position="441"/>
    </location>
</feature>
<accession>A0ABX9ZQX9</accession>
<evidence type="ECO:0000313" key="3">
    <source>
        <dbReference type="EMBL" id="RSK82413.1"/>
    </source>
</evidence>
<dbReference type="PANTHER" id="PTHR36435">
    <property type="entry name" value="SLR1288 PROTEIN"/>
    <property type="match status" value="1"/>
</dbReference>
<evidence type="ECO:0000313" key="4">
    <source>
        <dbReference type="Proteomes" id="UP000270216"/>
    </source>
</evidence>
<feature type="transmembrane region" description="Helical" evidence="1">
    <location>
        <begin position="575"/>
        <end position="596"/>
    </location>
</feature>
<keyword evidence="3" id="KW-0482">Metalloprotease</keyword>
<dbReference type="GO" id="GO:0008237">
    <property type="term" value="F:metallopeptidase activity"/>
    <property type="evidence" value="ECO:0007669"/>
    <property type="project" value="UniProtKB-KW"/>
</dbReference>
<keyword evidence="4" id="KW-1185">Reference proteome</keyword>
<keyword evidence="3" id="KW-0378">Hydrolase</keyword>
<dbReference type="Proteomes" id="UP000270216">
    <property type="component" value="Unassembled WGS sequence"/>
</dbReference>
<protein>
    <submittedName>
        <fullName evidence="3">CPBP family intramembrane metalloprotease</fullName>
    </submittedName>
</protein>
<sequence length="677" mass="73177">MRGRARALPPMTRQRAQCRIAMRQRTISVPTECWPAAPLIPGRRATVQPASVVIPHQVGHVYGGQRQPHPWNSRVYRTLLFLVVAVLGFSPLGHLDAAPSPSATPQGLPNLEEASRQVDNASFAKYRQIAADYAAAVRTRPDDAALAMARCRFIQNFSWSDELRWAEQAQKDLEACRQDLGARFADEPEVALYLLQSVYGKAAIAQGTPLLPKAARWPAKDRASLHAALSNAYQSTQDTRNAGLQAVEAARLAPDTPVLMSAVRYLATSGQKDEAKRLLMNAPVPKTPWVANAYINTAHDLLPGTTARDVLLRMEKAGLKVDPHVSARALLQAGDATGAQRALASAPSRGANETPQNRALRLQVGLAAGDAKATEAALQASLDHEKGNLWPLSQSYGVLLTIEPSAVFRPAFIPLLLTLAASVLLVILLPGILMFPAHYVGTVRARKGRTTLPLFDGIGLRHAWYALAVLCAVTGIVPTLIAGQSTLRFGNNMALLEPRLAIAHVVTLCVIVLALCVSIWRFGRGQWLGIGKWKVTWFIWPVILVSLIALIGWAASRHVSTGAQVPQWAEVIARGAAQLGGIGLALLLLAVAVPIVEEFVFRGCLLGGLTRHMSFFASNLWQAVIFATAHVDARRFVFYVLIGLTAGWLAKKTRGLAAPILLHAAVNTIFVVLVLSH</sequence>
<name>A0ABX9ZQX9_9BURK</name>
<keyword evidence="1" id="KW-0812">Transmembrane</keyword>
<keyword evidence="3" id="KW-0645">Protease</keyword>
<reference evidence="3 4" key="1">
    <citation type="submission" date="2018-12" db="EMBL/GenBank/DDBJ databases">
        <title>Whole genome sequence of a Pandoraea apista isolate from a patient with cystic fibrosis.</title>
        <authorList>
            <person name="Kenna D.T."/>
            <person name="Turton J.F."/>
        </authorList>
    </citation>
    <scope>NUCLEOTIDE SEQUENCE [LARGE SCALE GENOMIC DNA]</scope>
    <source>
        <strain evidence="3 4">Pa13324</strain>
    </source>
</reference>
<evidence type="ECO:0000259" key="2">
    <source>
        <dbReference type="Pfam" id="PF02517"/>
    </source>
</evidence>
<feature type="transmembrane region" description="Helical" evidence="1">
    <location>
        <begin position="535"/>
        <end position="555"/>
    </location>
</feature>
<feature type="transmembrane region" description="Helical" evidence="1">
    <location>
        <begin position="633"/>
        <end position="650"/>
    </location>
</feature>
<keyword evidence="1" id="KW-1133">Transmembrane helix</keyword>
<feature type="transmembrane region" description="Helical" evidence="1">
    <location>
        <begin position="462"/>
        <end position="481"/>
    </location>
</feature>
<gene>
    <name evidence="3" type="ORF">EJE83_09875</name>
</gene>
<dbReference type="Pfam" id="PF02517">
    <property type="entry name" value="Rce1-like"/>
    <property type="match status" value="1"/>
</dbReference>
<keyword evidence="1" id="KW-0472">Membrane</keyword>
<feature type="domain" description="CAAX prenyl protease 2/Lysostaphin resistance protein A-like" evidence="2">
    <location>
        <begin position="584"/>
        <end position="669"/>
    </location>
</feature>
<feature type="transmembrane region" description="Helical" evidence="1">
    <location>
        <begin position="657"/>
        <end position="676"/>
    </location>
</feature>